<dbReference type="InterPro" id="IPR036621">
    <property type="entry name" value="Anticodon-bd_dom_sf"/>
</dbReference>
<dbReference type="SUPFAM" id="SSF52954">
    <property type="entry name" value="Class II aaRS ABD-related"/>
    <property type="match status" value="1"/>
</dbReference>
<name>A0A3B1DKU3_9ZZZZ</name>
<feature type="domain" description="Anticodon-binding" evidence="1">
    <location>
        <begin position="3"/>
        <end position="69"/>
    </location>
</feature>
<evidence type="ECO:0000259" key="1">
    <source>
        <dbReference type="Pfam" id="PF03129"/>
    </source>
</evidence>
<keyword evidence="2" id="KW-0436">Ligase</keyword>
<dbReference type="GO" id="GO:0004827">
    <property type="term" value="F:proline-tRNA ligase activity"/>
    <property type="evidence" value="ECO:0007669"/>
    <property type="project" value="UniProtKB-EC"/>
</dbReference>
<organism evidence="2">
    <name type="scientific">hydrothermal vent metagenome</name>
    <dbReference type="NCBI Taxonomy" id="652676"/>
    <lineage>
        <taxon>unclassified sequences</taxon>
        <taxon>metagenomes</taxon>
        <taxon>ecological metagenomes</taxon>
    </lineage>
</organism>
<evidence type="ECO:0000313" key="2">
    <source>
        <dbReference type="EMBL" id="VAX35610.1"/>
    </source>
</evidence>
<dbReference type="EC" id="6.1.1.15" evidence="2"/>
<dbReference type="Pfam" id="PF03129">
    <property type="entry name" value="HGTP_anticodon"/>
    <property type="match status" value="1"/>
</dbReference>
<dbReference type="EMBL" id="UOGL01000001">
    <property type="protein sequence ID" value="VAX35610.1"/>
    <property type="molecule type" value="Genomic_DNA"/>
</dbReference>
<keyword evidence="2" id="KW-0030">Aminoacyl-tRNA synthetase</keyword>
<dbReference type="AlphaFoldDB" id="A0A3B1DKU3"/>
<proteinExistence type="predicted"/>
<protein>
    <submittedName>
        <fullName evidence="2">Prolyl-tRNA synthetase, bacterial type</fullName>
        <ecNumber evidence="2">6.1.1.15</ecNumber>
    </submittedName>
</protein>
<reference evidence="2" key="1">
    <citation type="submission" date="2018-06" db="EMBL/GenBank/DDBJ databases">
        <authorList>
            <person name="Zhirakovskaya E."/>
        </authorList>
    </citation>
    <scope>NUCLEOTIDE SEQUENCE</scope>
</reference>
<gene>
    <name evidence="2" type="ORF">MNBD_PLANCTO02-1780</name>
</gene>
<dbReference type="Gene3D" id="3.40.50.800">
    <property type="entry name" value="Anticodon-binding domain"/>
    <property type="match status" value="1"/>
</dbReference>
<sequence>LGDMGVDILMDDRKGRPGVKFKDADLIGIPLRIVIGGRGLKEGIVEVKWRTESEPQKIAIDEGIDAILQMLDERM</sequence>
<feature type="non-terminal residue" evidence="2">
    <location>
        <position position="1"/>
    </location>
</feature>
<accession>A0A3B1DKU3</accession>
<dbReference type="InterPro" id="IPR004154">
    <property type="entry name" value="Anticodon-bd"/>
</dbReference>